<protein>
    <submittedName>
        <fullName evidence="2">Uncharacterized protein</fullName>
    </submittedName>
</protein>
<organism evidence="2">
    <name type="scientific">Cyprideis torosa</name>
    <dbReference type="NCBI Taxonomy" id="163714"/>
    <lineage>
        <taxon>Eukaryota</taxon>
        <taxon>Metazoa</taxon>
        <taxon>Ecdysozoa</taxon>
        <taxon>Arthropoda</taxon>
        <taxon>Crustacea</taxon>
        <taxon>Oligostraca</taxon>
        <taxon>Ostracoda</taxon>
        <taxon>Podocopa</taxon>
        <taxon>Podocopida</taxon>
        <taxon>Cytherocopina</taxon>
        <taxon>Cytheroidea</taxon>
        <taxon>Cytherideidae</taxon>
        <taxon>Cyprideis</taxon>
    </lineage>
</organism>
<dbReference type="AlphaFoldDB" id="A0A7R8WN23"/>
<name>A0A7R8WN23_9CRUS</name>
<reference evidence="2" key="1">
    <citation type="submission" date="2020-11" db="EMBL/GenBank/DDBJ databases">
        <authorList>
            <person name="Tran Van P."/>
        </authorList>
    </citation>
    <scope>NUCLEOTIDE SEQUENCE</scope>
</reference>
<evidence type="ECO:0000256" key="1">
    <source>
        <dbReference type="SAM" id="MobiDB-lite"/>
    </source>
</evidence>
<proteinExistence type="predicted"/>
<accession>A0A7R8WN23</accession>
<feature type="region of interest" description="Disordered" evidence="1">
    <location>
        <begin position="1"/>
        <end position="55"/>
    </location>
</feature>
<gene>
    <name evidence="2" type="ORF">CTOB1V02_LOCUS9479</name>
</gene>
<feature type="compositionally biased region" description="Basic and acidic residues" evidence="1">
    <location>
        <begin position="1"/>
        <end position="19"/>
    </location>
</feature>
<evidence type="ECO:0000313" key="2">
    <source>
        <dbReference type="EMBL" id="CAD7231632.1"/>
    </source>
</evidence>
<sequence>MQTVDKRRKEGLRERRCDRPLPWPIDRPSSGYRPHGNRYNPSANCGSHGDLPARDQKDVDLMKMEADCHSI</sequence>
<dbReference type="EMBL" id="OB663715">
    <property type="protein sequence ID" value="CAD7231632.1"/>
    <property type="molecule type" value="Genomic_DNA"/>
</dbReference>